<dbReference type="CDD" id="cd00063">
    <property type="entry name" value="FN3"/>
    <property type="match status" value="4"/>
</dbReference>
<accession>A0A2G8LCG7</accession>
<feature type="compositionally biased region" description="Low complexity" evidence="3">
    <location>
        <begin position="832"/>
        <end position="843"/>
    </location>
</feature>
<dbReference type="InterPro" id="IPR003961">
    <property type="entry name" value="FN3_dom"/>
</dbReference>
<feature type="region of interest" description="Disordered" evidence="3">
    <location>
        <begin position="819"/>
        <end position="887"/>
    </location>
</feature>
<evidence type="ECO:0000256" key="2">
    <source>
        <dbReference type="ARBA" id="ARBA00023157"/>
    </source>
</evidence>
<protein>
    <submittedName>
        <fullName evidence="7">Immunoglobulin superfamily DCC subclass member 4</fullName>
    </submittedName>
</protein>
<dbReference type="AlphaFoldDB" id="A0A2G8LCG7"/>
<dbReference type="GO" id="GO:0098609">
    <property type="term" value="P:cell-cell adhesion"/>
    <property type="evidence" value="ECO:0007669"/>
    <property type="project" value="TreeGrafter"/>
</dbReference>
<keyword evidence="2" id="KW-1015">Disulfide bond</keyword>
<dbReference type="InterPro" id="IPR013098">
    <property type="entry name" value="Ig_I-set"/>
</dbReference>
<dbReference type="InterPro" id="IPR013783">
    <property type="entry name" value="Ig-like_fold"/>
</dbReference>
<feature type="domain" description="Fibronectin type-III" evidence="6">
    <location>
        <begin position="624"/>
        <end position="719"/>
    </location>
</feature>
<comment type="caution">
    <text evidence="7">The sequence shown here is derived from an EMBL/GenBank/DDBJ whole genome shotgun (WGS) entry which is preliminary data.</text>
</comment>
<gene>
    <name evidence="7" type="ORF">BSL78_05186</name>
</gene>
<evidence type="ECO:0000256" key="1">
    <source>
        <dbReference type="ARBA" id="ARBA00022737"/>
    </source>
</evidence>
<evidence type="ECO:0000256" key="3">
    <source>
        <dbReference type="SAM" id="MobiDB-lite"/>
    </source>
</evidence>
<dbReference type="Pfam" id="PF00041">
    <property type="entry name" value="fn3"/>
    <property type="match status" value="3"/>
</dbReference>
<keyword evidence="4" id="KW-0472">Membrane</keyword>
<proteinExistence type="predicted"/>
<dbReference type="SMART" id="SM00409">
    <property type="entry name" value="IG"/>
    <property type="match status" value="2"/>
</dbReference>
<keyword evidence="4" id="KW-0812">Transmembrane</keyword>
<organism evidence="7 8">
    <name type="scientific">Stichopus japonicus</name>
    <name type="common">Sea cucumber</name>
    <dbReference type="NCBI Taxonomy" id="307972"/>
    <lineage>
        <taxon>Eukaryota</taxon>
        <taxon>Metazoa</taxon>
        <taxon>Echinodermata</taxon>
        <taxon>Eleutherozoa</taxon>
        <taxon>Echinozoa</taxon>
        <taxon>Holothuroidea</taxon>
        <taxon>Aspidochirotacea</taxon>
        <taxon>Aspidochirotida</taxon>
        <taxon>Stichopodidae</taxon>
        <taxon>Apostichopus</taxon>
    </lineage>
</organism>
<sequence>MRVCFLPHGIIQITSVSDSDGGYYQCFNNSFGRTFSANLTLVVSSRVVNTPLDSPRLILVGPTAQDKALGDSALLECLPSRDNLRVSWTRSDNLPIRSQGVSRHGHGNLLFHNLALNDSAIYVCTVTDGTTAESETFPAPLKVYEPPVILQPLKLVTSATRGRKLVLKCVANGTQPQHTWLKDGERVKQGTQFILREDGSTLMVRMPRGSDAGVYQCIASNIAGEAMSQTEVRFLGNYPAPPQDLSISNVTSTSFDVQWSEAESGIFFYSVLYYKYPHGEQEMFPTQETSYTVSTRITPYTEYVVCVVAFSKRTGSDPSETIHVMTSPDKPLSSPAFFLSSTKPGEVNVTLLPMLKSLRRGVVLQYSVEYKPHSTDRVERKIILAGNLSFSIGGLHDGQTYSFRLAAATVVGYGPFSDWRSIIVDCTKDVGRPSPQLEISNGTSVSVVWKKGNGSVDGHWLTIATKRKEPIGVMRRIDMPISKATWSNLESNTDYEIVMAGFSQYGDSSLAILSFTTQIVVSTTCSVLPPFTIASVSVTSTSLTLVWSEPVTNLKYDGFLIQTKLGEEVIDSFISDPSQRRQLFKNLLPYMNYSFKIRVGCRGGYGESSKALLVTTLEDVPASAPESIHALPLDEHTVNVNWQPPLKPNGIITEYVVLFNKDQTMPEAQWHHHKTDGHADKSVFNQLESGTRYYFKVKAGTHVGYGPATKPVYTDTMEETEGDDPGFNGMSPKQLGVLIGVGLALLCIILCSTLIVYKYRYGDANTHPIGPPQLSVGPREVVNPKRPYTDVLEDDITTPMLVSIKGRVRTTFHNSGHYLHHYPDSTQVLNPSQESSQSSTSTQNPPLDTAPHGQSHTSSRTTAVNQGPRGSVLPPHSAPSRGHSPYNHLANHGIVVIVKRPNDSSQKPVLRDSLLQGETCSTPSPVYSESSPQDVRIKETVV</sequence>
<dbReference type="Pfam" id="PF07679">
    <property type="entry name" value="I-set"/>
    <property type="match status" value="1"/>
</dbReference>
<feature type="domain" description="Fibronectin type-III" evidence="6">
    <location>
        <begin position="432"/>
        <end position="523"/>
    </location>
</feature>
<dbReference type="PANTHER" id="PTHR44170">
    <property type="entry name" value="PROTEIN SIDEKICK"/>
    <property type="match status" value="1"/>
</dbReference>
<reference evidence="7 8" key="1">
    <citation type="journal article" date="2017" name="PLoS Biol.">
        <title>The sea cucumber genome provides insights into morphological evolution and visceral regeneration.</title>
        <authorList>
            <person name="Zhang X."/>
            <person name="Sun L."/>
            <person name="Yuan J."/>
            <person name="Sun Y."/>
            <person name="Gao Y."/>
            <person name="Zhang L."/>
            <person name="Li S."/>
            <person name="Dai H."/>
            <person name="Hamel J.F."/>
            <person name="Liu C."/>
            <person name="Yu Y."/>
            <person name="Liu S."/>
            <person name="Lin W."/>
            <person name="Guo K."/>
            <person name="Jin S."/>
            <person name="Xu P."/>
            <person name="Storey K.B."/>
            <person name="Huan P."/>
            <person name="Zhang T."/>
            <person name="Zhou Y."/>
            <person name="Zhang J."/>
            <person name="Lin C."/>
            <person name="Li X."/>
            <person name="Xing L."/>
            <person name="Huo D."/>
            <person name="Sun M."/>
            <person name="Wang L."/>
            <person name="Mercier A."/>
            <person name="Li F."/>
            <person name="Yang H."/>
            <person name="Xiang J."/>
        </authorList>
    </citation>
    <scope>NUCLEOTIDE SEQUENCE [LARGE SCALE GENOMIC DNA]</scope>
    <source>
        <strain evidence="7">Shaxun</strain>
        <tissue evidence="7">Muscle</tissue>
    </source>
</reference>
<feature type="region of interest" description="Disordered" evidence="3">
    <location>
        <begin position="916"/>
        <end position="942"/>
    </location>
</feature>
<evidence type="ECO:0000259" key="6">
    <source>
        <dbReference type="PROSITE" id="PS50853"/>
    </source>
</evidence>
<dbReference type="SUPFAM" id="SSF48726">
    <property type="entry name" value="Immunoglobulin"/>
    <property type="match status" value="2"/>
</dbReference>
<feature type="domain" description="Ig-like" evidence="5">
    <location>
        <begin position="146"/>
        <end position="233"/>
    </location>
</feature>
<dbReference type="STRING" id="307972.A0A2G8LCG7"/>
<evidence type="ECO:0000313" key="7">
    <source>
        <dbReference type="EMBL" id="PIK57905.1"/>
    </source>
</evidence>
<keyword evidence="8" id="KW-1185">Reference proteome</keyword>
<dbReference type="EMBL" id="MRZV01000129">
    <property type="protein sequence ID" value="PIK57905.1"/>
    <property type="molecule type" value="Genomic_DNA"/>
</dbReference>
<dbReference type="Proteomes" id="UP000230750">
    <property type="component" value="Unassembled WGS sequence"/>
</dbReference>
<dbReference type="InterPro" id="IPR007110">
    <property type="entry name" value="Ig-like_dom"/>
</dbReference>
<feature type="transmembrane region" description="Helical" evidence="4">
    <location>
        <begin position="735"/>
        <end position="757"/>
    </location>
</feature>
<dbReference type="InterPro" id="IPR036116">
    <property type="entry name" value="FN3_sf"/>
</dbReference>
<dbReference type="InterPro" id="IPR003598">
    <property type="entry name" value="Ig_sub2"/>
</dbReference>
<dbReference type="Gene3D" id="2.60.40.10">
    <property type="entry name" value="Immunoglobulins"/>
    <property type="match status" value="7"/>
</dbReference>
<evidence type="ECO:0000256" key="4">
    <source>
        <dbReference type="SAM" id="Phobius"/>
    </source>
</evidence>
<dbReference type="PROSITE" id="PS50835">
    <property type="entry name" value="IG_LIKE"/>
    <property type="match status" value="2"/>
</dbReference>
<dbReference type="OrthoDB" id="438268at2759"/>
<feature type="compositionally biased region" description="Polar residues" evidence="3">
    <location>
        <begin position="916"/>
        <end position="933"/>
    </location>
</feature>
<feature type="compositionally biased region" description="Polar residues" evidence="3">
    <location>
        <begin position="852"/>
        <end position="865"/>
    </location>
</feature>
<feature type="domain" description="Fibronectin type-III" evidence="6">
    <location>
        <begin position="529"/>
        <end position="619"/>
    </location>
</feature>
<dbReference type="SMART" id="SM00060">
    <property type="entry name" value="FN3"/>
    <property type="match status" value="5"/>
</dbReference>
<feature type="domain" description="Ig-like" evidence="5">
    <location>
        <begin position="55"/>
        <end position="138"/>
    </location>
</feature>
<dbReference type="FunFam" id="2.60.40.10:FF:000028">
    <property type="entry name" value="Neuronal cell adhesion molecule"/>
    <property type="match status" value="1"/>
</dbReference>
<dbReference type="GO" id="GO:0016020">
    <property type="term" value="C:membrane"/>
    <property type="evidence" value="ECO:0007669"/>
    <property type="project" value="UniProtKB-SubCell"/>
</dbReference>
<name>A0A2G8LCG7_STIJA</name>
<evidence type="ECO:0000259" key="5">
    <source>
        <dbReference type="PROSITE" id="PS50835"/>
    </source>
</evidence>
<dbReference type="PROSITE" id="PS50853">
    <property type="entry name" value="FN3"/>
    <property type="match status" value="5"/>
</dbReference>
<feature type="domain" description="Fibronectin type-III" evidence="6">
    <location>
        <begin position="331"/>
        <end position="430"/>
    </location>
</feature>
<dbReference type="SMART" id="SM00408">
    <property type="entry name" value="IGc2"/>
    <property type="match status" value="2"/>
</dbReference>
<keyword evidence="4" id="KW-1133">Transmembrane helix</keyword>
<dbReference type="InterPro" id="IPR003599">
    <property type="entry name" value="Ig_sub"/>
</dbReference>
<dbReference type="PANTHER" id="PTHR44170:SF29">
    <property type="entry name" value="NEOGENIN"/>
    <property type="match status" value="1"/>
</dbReference>
<dbReference type="InterPro" id="IPR036179">
    <property type="entry name" value="Ig-like_dom_sf"/>
</dbReference>
<dbReference type="SUPFAM" id="SSF49265">
    <property type="entry name" value="Fibronectin type III"/>
    <property type="match status" value="3"/>
</dbReference>
<evidence type="ECO:0000313" key="8">
    <source>
        <dbReference type="Proteomes" id="UP000230750"/>
    </source>
</evidence>
<feature type="domain" description="Fibronectin type-III" evidence="6">
    <location>
        <begin position="241"/>
        <end position="329"/>
    </location>
</feature>
<keyword evidence="1" id="KW-0677">Repeat</keyword>